<feature type="region of interest" description="Disordered" evidence="1">
    <location>
        <begin position="411"/>
        <end position="432"/>
    </location>
</feature>
<evidence type="ECO:0000256" key="1">
    <source>
        <dbReference type="SAM" id="MobiDB-lite"/>
    </source>
</evidence>
<reference evidence="2 3" key="1">
    <citation type="journal article" date="2015" name="Genome Biol. Evol.">
        <title>Comparative Genomics of a Bacterivorous Green Alga Reveals Evolutionary Causalities and Consequences of Phago-Mixotrophic Mode of Nutrition.</title>
        <authorList>
            <person name="Burns J.A."/>
            <person name="Paasch A."/>
            <person name="Narechania A."/>
            <person name="Kim E."/>
        </authorList>
    </citation>
    <scope>NUCLEOTIDE SEQUENCE [LARGE SCALE GENOMIC DNA]</scope>
    <source>
        <strain evidence="2 3">PLY_AMNH</strain>
    </source>
</reference>
<dbReference type="Proteomes" id="UP001190700">
    <property type="component" value="Unassembled WGS sequence"/>
</dbReference>
<dbReference type="EMBL" id="LGRX02003045">
    <property type="protein sequence ID" value="KAK3283075.1"/>
    <property type="molecule type" value="Genomic_DNA"/>
</dbReference>
<sequence>MQGFTPMTPEERQEGNPIRSARPAYHLETQMSLLSALLTSAFRALTQVAAVMHHEGRLNSKKSSKMLAAIDEINTTASLTLDVGGIQEDCRDEEDDPATDDDLPELTDGDDNDSEDGFLDQENHEIAEHHLRKLGESKPEAEAAFCDDKLHTRSSLAELLPCCMVALMPCCFGVVPSRNGCQDGVAGTISMMEGHEKLKKVTSLALDGEQRQQMNQVASCDGTNAQFCEYAYVDAIAATGTPSATLHRMHVFVMETDSNWDLLCGTGLVMNSLKLSLDLFKSVATCWAGVSSKGGQPVTLPLARPNVYKLGAGPKRKEHPLVCFQTEIYANVAQQPEHKAETSAAGAAAGDQDGLPCWLPTTADKVLEEEDMCEAYRALMNARSPLNTLNRMTIAEMSDVNADQDNERLGILPDFKRQRQMPFQEEEESGDI</sequence>
<keyword evidence="3" id="KW-1185">Reference proteome</keyword>
<gene>
    <name evidence="2" type="ORF">CYMTET_9218</name>
</gene>
<feature type="compositionally biased region" description="Acidic residues" evidence="1">
    <location>
        <begin position="90"/>
        <end position="118"/>
    </location>
</feature>
<feature type="region of interest" description="Disordered" evidence="1">
    <location>
        <begin position="89"/>
        <end position="118"/>
    </location>
</feature>
<protein>
    <submittedName>
        <fullName evidence="2">Uncharacterized protein</fullName>
    </submittedName>
</protein>
<dbReference type="AlphaFoldDB" id="A0AAE0GRI2"/>
<organism evidence="2 3">
    <name type="scientific">Cymbomonas tetramitiformis</name>
    <dbReference type="NCBI Taxonomy" id="36881"/>
    <lineage>
        <taxon>Eukaryota</taxon>
        <taxon>Viridiplantae</taxon>
        <taxon>Chlorophyta</taxon>
        <taxon>Pyramimonadophyceae</taxon>
        <taxon>Pyramimonadales</taxon>
        <taxon>Pyramimonadaceae</taxon>
        <taxon>Cymbomonas</taxon>
    </lineage>
</organism>
<comment type="caution">
    <text evidence="2">The sequence shown here is derived from an EMBL/GenBank/DDBJ whole genome shotgun (WGS) entry which is preliminary data.</text>
</comment>
<accession>A0AAE0GRI2</accession>
<proteinExistence type="predicted"/>
<name>A0AAE0GRI2_9CHLO</name>
<evidence type="ECO:0000313" key="3">
    <source>
        <dbReference type="Proteomes" id="UP001190700"/>
    </source>
</evidence>
<evidence type="ECO:0000313" key="2">
    <source>
        <dbReference type="EMBL" id="KAK3283075.1"/>
    </source>
</evidence>